<proteinExistence type="predicted"/>
<accession>A0A380TN91</accession>
<dbReference type="AlphaFoldDB" id="A0A380TN91"/>
<organism evidence="2 3">
    <name type="scientific">[Actinobacillus] rossii</name>
    <dbReference type="NCBI Taxonomy" id="123820"/>
    <lineage>
        <taxon>Bacteria</taxon>
        <taxon>Pseudomonadati</taxon>
        <taxon>Pseudomonadota</taxon>
        <taxon>Gammaproteobacteria</taxon>
        <taxon>Pasteurellales</taxon>
        <taxon>Pasteurellaceae</taxon>
    </lineage>
</organism>
<dbReference type="OrthoDB" id="5679363at2"/>
<protein>
    <submittedName>
        <fullName evidence="2">Pilus assembly protein, PilP</fullName>
    </submittedName>
</protein>
<dbReference type="InterPro" id="IPR007446">
    <property type="entry name" value="PilP"/>
</dbReference>
<feature type="signal peptide" evidence="1">
    <location>
        <begin position="1"/>
        <end position="19"/>
    </location>
</feature>
<keyword evidence="1" id="KW-0732">Signal</keyword>
<dbReference type="Gene3D" id="2.30.30.830">
    <property type="match status" value="1"/>
</dbReference>
<dbReference type="Pfam" id="PF04351">
    <property type="entry name" value="PilP"/>
    <property type="match status" value="1"/>
</dbReference>
<name>A0A380TN91_9PAST</name>
<sequence>MHFIGYFLLFFILLTAAEARDPFNKENMQTAAPTAAEQHTKSTTCNANENTIADNLTFKQLRVIGVLIEEKQQEALFINDEKQIFSVKVGEFVSSEKLQIKTITKQKITLSQWQANCENTDLIILKL</sequence>
<dbReference type="Proteomes" id="UP000254649">
    <property type="component" value="Unassembled WGS sequence"/>
</dbReference>
<dbReference type="EMBL" id="UFRQ01000003">
    <property type="protein sequence ID" value="SUT87257.1"/>
    <property type="molecule type" value="Genomic_DNA"/>
</dbReference>
<keyword evidence="3" id="KW-1185">Reference proteome</keyword>
<evidence type="ECO:0000313" key="3">
    <source>
        <dbReference type="Proteomes" id="UP000254649"/>
    </source>
</evidence>
<reference evidence="2 3" key="1">
    <citation type="submission" date="2018-06" db="EMBL/GenBank/DDBJ databases">
        <authorList>
            <consortium name="Pathogen Informatics"/>
            <person name="Doyle S."/>
        </authorList>
    </citation>
    <scope>NUCLEOTIDE SEQUENCE [LARGE SCALE GENOMIC DNA]</scope>
    <source>
        <strain evidence="2 3">NCTC10801</strain>
    </source>
</reference>
<evidence type="ECO:0000256" key="1">
    <source>
        <dbReference type="SAM" id="SignalP"/>
    </source>
</evidence>
<evidence type="ECO:0000313" key="2">
    <source>
        <dbReference type="EMBL" id="SUT87257.1"/>
    </source>
</evidence>
<gene>
    <name evidence="2" type="ORF">NCTC10801_00105</name>
</gene>
<feature type="chain" id="PRO_5016904759" evidence="1">
    <location>
        <begin position="20"/>
        <end position="127"/>
    </location>
</feature>